<reference evidence="1 2" key="1">
    <citation type="submission" date="2020-04" db="EMBL/GenBank/DDBJ databases">
        <title>Description of novel Gluconacetobacter.</title>
        <authorList>
            <person name="Sombolestani A."/>
        </authorList>
    </citation>
    <scope>NUCLEOTIDE SEQUENCE [LARGE SCALE GENOMIC DNA]</scope>
    <source>
        <strain evidence="1 2">LMG 27800</strain>
    </source>
</reference>
<dbReference type="Pfam" id="PF05721">
    <property type="entry name" value="PhyH"/>
    <property type="match status" value="1"/>
</dbReference>
<keyword evidence="1" id="KW-0223">Dioxygenase</keyword>
<dbReference type="Proteomes" id="UP000540556">
    <property type="component" value="Unassembled WGS sequence"/>
</dbReference>
<dbReference type="GO" id="GO:0016706">
    <property type="term" value="F:2-oxoglutarate-dependent dioxygenase activity"/>
    <property type="evidence" value="ECO:0007669"/>
    <property type="project" value="UniProtKB-ARBA"/>
</dbReference>
<dbReference type="EMBL" id="JABEQK010000006">
    <property type="protein sequence ID" value="MBB2205306.1"/>
    <property type="molecule type" value="Genomic_DNA"/>
</dbReference>
<gene>
    <name evidence="1" type="ORF">HLH27_09795</name>
</gene>
<proteinExistence type="predicted"/>
<dbReference type="InterPro" id="IPR008775">
    <property type="entry name" value="Phytyl_CoA_dOase-like"/>
</dbReference>
<keyword evidence="2" id="KW-1185">Reference proteome</keyword>
<dbReference type="Gene3D" id="2.60.120.620">
    <property type="entry name" value="q2cbj1_9rhob like domain"/>
    <property type="match status" value="1"/>
</dbReference>
<accession>A0A7W4KE78</accession>
<evidence type="ECO:0000313" key="1">
    <source>
        <dbReference type="EMBL" id="MBB2205306.1"/>
    </source>
</evidence>
<dbReference type="AlphaFoldDB" id="A0A7W4KE78"/>
<comment type="caution">
    <text evidence="1">The sequence shown here is derived from an EMBL/GenBank/DDBJ whole genome shotgun (WGS) entry which is preliminary data.</text>
</comment>
<sequence length="374" mass="42376">MHKTIKAILTCPVWVVQLFTGAKSFRDNPLIGSHRLNEMGLHVLRQSLAHRAAAWRRRRLKRGIPPHLVAEFDRDGFVVIRDFLPAAVFGRLLEEVRQYRGEARETIQGDTVTRRIALEPRVLARMPGVRQLLEKALLGRLIRLGGSRDCEPLYYIQTILPHAVTGVPDPQLQLHADTFHPTVKAWFTLTETAEEHGPFVYVPGSHRLNPARQAWEKRMSLEAARSEDRLSGRGSFRVDEEALAAMGYPAPRAVAVPANTLIVADTGGFHARGASEQPGIRVEIWAYERGNPFFVPLIDLWRIHALGRRRAGMVWSFHDWLEESGLGIHVWRKRANVGAFDRDVGGHAMLRIAPGLSSRFGQMTSHMFRRFARR</sequence>
<keyword evidence="1" id="KW-0560">Oxidoreductase</keyword>
<name>A0A7W4KE78_9PROT</name>
<protein>
    <submittedName>
        <fullName evidence="1">Phytanoyl-CoA dioxygenase</fullName>
    </submittedName>
</protein>
<evidence type="ECO:0000313" key="2">
    <source>
        <dbReference type="Proteomes" id="UP000540556"/>
    </source>
</evidence>
<organism evidence="1 2">
    <name type="scientific">Gluconacetobacter takamatsuzukensis</name>
    <dbReference type="NCBI Taxonomy" id="1286190"/>
    <lineage>
        <taxon>Bacteria</taxon>
        <taxon>Pseudomonadati</taxon>
        <taxon>Pseudomonadota</taxon>
        <taxon>Alphaproteobacteria</taxon>
        <taxon>Acetobacterales</taxon>
        <taxon>Acetobacteraceae</taxon>
        <taxon>Gluconacetobacter</taxon>
    </lineage>
</organism>
<dbReference type="SUPFAM" id="SSF51197">
    <property type="entry name" value="Clavaminate synthase-like"/>
    <property type="match status" value="1"/>
</dbReference>